<evidence type="ECO:0000313" key="1">
    <source>
        <dbReference type="EMBL" id="ABL68566.1"/>
    </source>
</evidence>
<dbReference type="HOGENOM" id="CLU_2509657_0_0_5"/>
<dbReference type="Proteomes" id="UP000000361">
    <property type="component" value="Chromosome 1"/>
</dbReference>
<evidence type="ECO:0000313" key="2">
    <source>
        <dbReference type="Proteomes" id="UP000000361"/>
    </source>
</evidence>
<organism evidence="1 2">
    <name type="scientific">Paracoccus denitrificans (strain Pd 1222)</name>
    <dbReference type="NCBI Taxonomy" id="318586"/>
    <lineage>
        <taxon>Bacteria</taxon>
        <taxon>Pseudomonadati</taxon>
        <taxon>Pseudomonadota</taxon>
        <taxon>Alphaproteobacteria</taxon>
        <taxon>Rhodobacterales</taxon>
        <taxon>Paracoccaceae</taxon>
        <taxon>Paracoccus</taxon>
    </lineage>
</organism>
<dbReference type="AlphaFoldDB" id="A1AZ72"/>
<dbReference type="KEGG" id="pde:Pden_0453"/>
<dbReference type="EnsemblBacteria" id="ABL68566">
    <property type="protein sequence ID" value="ABL68566"/>
    <property type="gene ID" value="Pden_0453"/>
</dbReference>
<name>A1AZ72_PARDP</name>
<keyword evidence="2" id="KW-1185">Reference proteome</keyword>
<dbReference type="STRING" id="318586.Pden_0453"/>
<gene>
    <name evidence="1" type="ordered locus">Pden_0453</name>
</gene>
<protein>
    <submittedName>
        <fullName evidence="1">Uncharacterized protein</fullName>
    </submittedName>
</protein>
<sequence length="85" mass="9596">MRRTIRMDGGDVFTEPSDEQLAAHDAENLQSMLTYLRDNPTDDAECVLEVKVSMSALAKMQLRSIQEKISLQAVLRESLRRDGLS</sequence>
<proteinExistence type="predicted"/>
<dbReference type="EMBL" id="CP000489">
    <property type="protein sequence ID" value="ABL68566.1"/>
    <property type="molecule type" value="Genomic_DNA"/>
</dbReference>
<reference evidence="2" key="1">
    <citation type="submission" date="2006-12" db="EMBL/GenBank/DDBJ databases">
        <title>Complete sequence of chromosome 1 of Paracoccus denitrificans PD1222.</title>
        <authorList>
            <person name="Copeland A."/>
            <person name="Lucas S."/>
            <person name="Lapidus A."/>
            <person name="Barry K."/>
            <person name="Detter J.C."/>
            <person name="Glavina del Rio T."/>
            <person name="Hammon N."/>
            <person name="Israni S."/>
            <person name="Dalin E."/>
            <person name="Tice H."/>
            <person name="Pitluck S."/>
            <person name="Munk A.C."/>
            <person name="Brettin T."/>
            <person name="Bruce D."/>
            <person name="Han C."/>
            <person name="Tapia R."/>
            <person name="Gilna P."/>
            <person name="Schmutz J."/>
            <person name="Larimer F."/>
            <person name="Land M."/>
            <person name="Hauser L."/>
            <person name="Kyrpides N."/>
            <person name="Lykidis A."/>
            <person name="Spiro S."/>
            <person name="Richardson D.J."/>
            <person name="Moir J.W.B."/>
            <person name="Ferguson S.J."/>
            <person name="van Spanning R.J.M."/>
            <person name="Richardson P."/>
        </authorList>
    </citation>
    <scope>NUCLEOTIDE SEQUENCE [LARGE SCALE GENOMIC DNA]</scope>
    <source>
        <strain evidence="2">Pd 1222</strain>
    </source>
</reference>
<accession>A1AZ72</accession>